<sequence length="111" mass="12180">MRSSAGHEHTTSGPRLTASRNVVCDNAASIARYANLNSKHLYFIAGSVNVAAHLPRNVVKRNYRTGPRWAMESFFFALTTELLSLEMCLPLNFHEEGSRVTCKPVGGPSTS</sequence>
<comment type="caution">
    <text evidence="1">The sequence shown here is derived from an EMBL/GenBank/DDBJ whole genome shotgun (WGS) entry which is preliminary data.</text>
</comment>
<dbReference type="Proteomes" id="UP000299102">
    <property type="component" value="Unassembled WGS sequence"/>
</dbReference>
<dbReference type="EMBL" id="BGZK01000707">
    <property type="protein sequence ID" value="GBP57049.1"/>
    <property type="molecule type" value="Genomic_DNA"/>
</dbReference>
<name>A0A4C1X3U8_EUMVA</name>
<accession>A0A4C1X3U8</accession>
<evidence type="ECO:0000313" key="2">
    <source>
        <dbReference type="Proteomes" id="UP000299102"/>
    </source>
</evidence>
<gene>
    <name evidence="1" type="ORF">EVAR_45804_1</name>
</gene>
<proteinExistence type="predicted"/>
<protein>
    <submittedName>
        <fullName evidence="1">Uncharacterized protein</fullName>
    </submittedName>
</protein>
<dbReference type="AlphaFoldDB" id="A0A4C1X3U8"/>
<evidence type="ECO:0000313" key="1">
    <source>
        <dbReference type="EMBL" id="GBP57049.1"/>
    </source>
</evidence>
<keyword evidence="2" id="KW-1185">Reference proteome</keyword>
<reference evidence="1 2" key="1">
    <citation type="journal article" date="2019" name="Commun. Biol.">
        <title>The bagworm genome reveals a unique fibroin gene that provides high tensile strength.</title>
        <authorList>
            <person name="Kono N."/>
            <person name="Nakamura H."/>
            <person name="Ohtoshi R."/>
            <person name="Tomita M."/>
            <person name="Numata K."/>
            <person name="Arakawa K."/>
        </authorList>
    </citation>
    <scope>NUCLEOTIDE SEQUENCE [LARGE SCALE GENOMIC DNA]</scope>
</reference>
<organism evidence="1 2">
    <name type="scientific">Eumeta variegata</name>
    <name type="common">Bagworm moth</name>
    <name type="synonym">Eumeta japonica</name>
    <dbReference type="NCBI Taxonomy" id="151549"/>
    <lineage>
        <taxon>Eukaryota</taxon>
        <taxon>Metazoa</taxon>
        <taxon>Ecdysozoa</taxon>
        <taxon>Arthropoda</taxon>
        <taxon>Hexapoda</taxon>
        <taxon>Insecta</taxon>
        <taxon>Pterygota</taxon>
        <taxon>Neoptera</taxon>
        <taxon>Endopterygota</taxon>
        <taxon>Lepidoptera</taxon>
        <taxon>Glossata</taxon>
        <taxon>Ditrysia</taxon>
        <taxon>Tineoidea</taxon>
        <taxon>Psychidae</taxon>
        <taxon>Oiketicinae</taxon>
        <taxon>Eumeta</taxon>
    </lineage>
</organism>